<dbReference type="RefSeq" id="WP_142642292.1">
    <property type="nucleotide sequence ID" value="NZ_VDGI01000008.1"/>
</dbReference>
<comment type="caution">
    <text evidence="1">The sequence shown here is derived from an EMBL/GenBank/DDBJ whole genome shotgun (WGS) entry which is preliminary data.</text>
</comment>
<gene>
    <name evidence="1" type="ORF">FG384_09130</name>
</gene>
<proteinExistence type="predicted"/>
<dbReference type="OrthoDB" id="2082687at2"/>
<name>A0A544TRH8_9BACI</name>
<accession>A0A544TRH8</accession>
<protein>
    <submittedName>
        <fullName evidence="1">Uncharacterized protein</fullName>
    </submittedName>
</protein>
<reference evidence="1 2" key="1">
    <citation type="submission" date="2019-06" db="EMBL/GenBank/DDBJ databases">
        <title>Psychrobacillus vulpis sp. nov., a new species isolated from feces of a red fox that inhabits in The Tablas de Daimiel Natural Park, Albacete, Spain.</title>
        <authorList>
            <person name="Rodriguez M."/>
            <person name="Reina J.C."/>
            <person name="Bejar V."/>
            <person name="Llamas I."/>
        </authorList>
    </citation>
    <scope>NUCLEOTIDE SEQUENCE [LARGE SCALE GENOMIC DNA]</scope>
    <source>
        <strain evidence="1 2">Z8</strain>
    </source>
</reference>
<evidence type="ECO:0000313" key="2">
    <source>
        <dbReference type="Proteomes" id="UP000316626"/>
    </source>
</evidence>
<evidence type="ECO:0000313" key="1">
    <source>
        <dbReference type="EMBL" id="TQR20049.1"/>
    </source>
</evidence>
<sequence>MIIHVQITEQPLAGKYPEQIFDAPISVEDWTWVKFEDENYNEFYGQFRGAPYSVAVSSKYATCYVLTGNYLYEIDCNNPTDYIAHDFWDLGHTLRNFTVTPNGDPIFSDDYTIFTIEGTLSQQQEINPPIDLDMIQFKHWDNQLLHISAEEFIIGKPVALILDANTMKIRFK</sequence>
<organism evidence="1 2">
    <name type="scientific">Psychrobacillus vulpis</name>
    <dbReference type="NCBI Taxonomy" id="2325572"/>
    <lineage>
        <taxon>Bacteria</taxon>
        <taxon>Bacillati</taxon>
        <taxon>Bacillota</taxon>
        <taxon>Bacilli</taxon>
        <taxon>Bacillales</taxon>
        <taxon>Bacillaceae</taxon>
        <taxon>Psychrobacillus</taxon>
    </lineage>
</organism>
<dbReference type="Proteomes" id="UP000316626">
    <property type="component" value="Unassembled WGS sequence"/>
</dbReference>
<dbReference type="EMBL" id="VDGI01000008">
    <property type="protein sequence ID" value="TQR20049.1"/>
    <property type="molecule type" value="Genomic_DNA"/>
</dbReference>
<keyword evidence="2" id="KW-1185">Reference proteome</keyword>
<dbReference type="AlphaFoldDB" id="A0A544TRH8"/>